<feature type="region of interest" description="Disordered" evidence="1">
    <location>
        <begin position="51"/>
        <end position="127"/>
    </location>
</feature>
<dbReference type="AlphaFoldDB" id="A0ABD3WFZ8"/>
<dbReference type="EMBL" id="JBJQND010000006">
    <property type="protein sequence ID" value="KAL3872870.1"/>
    <property type="molecule type" value="Genomic_DNA"/>
</dbReference>
<dbReference type="Pfam" id="PF15497">
    <property type="entry name" value="SNAPC5"/>
    <property type="match status" value="1"/>
</dbReference>
<proteinExistence type="predicted"/>
<keyword evidence="3" id="KW-1185">Reference proteome</keyword>
<evidence type="ECO:0000313" key="2">
    <source>
        <dbReference type="EMBL" id="KAL3872870.1"/>
    </source>
</evidence>
<accession>A0ABD3WFZ8</accession>
<dbReference type="PANTHER" id="PTHR15333">
    <property type="entry name" value="SNRNA-ACTIVATING PROTEIN COMPLEX SUBUNIT 5"/>
    <property type="match status" value="1"/>
</dbReference>
<organism evidence="2 3">
    <name type="scientific">Sinanodonta woodiana</name>
    <name type="common">Chinese pond mussel</name>
    <name type="synonym">Anodonta woodiana</name>
    <dbReference type="NCBI Taxonomy" id="1069815"/>
    <lineage>
        <taxon>Eukaryota</taxon>
        <taxon>Metazoa</taxon>
        <taxon>Spiralia</taxon>
        <taxon>Lophotrochozoa</taxon>
        <taxon>Mollusca</taxon>
        <taxon>Bivalvia</taxon>
        <taxon>Autobranchia</taxon>
        <taxon>Heteroconchia</taxon>
        <taxon>Palaeoheterodonta</taxon>
        <taxon>Unionida</taxon>
        <taxon>Unionoidea</taxon>
        <taxon>Unionidae</taxon>
        <taxon>Unioninae</taxon>
        <taxon>Sinanodonta</taxon>
    </lineage>
</organism>
<evidence type="ECO:0000313" key="3">
    <source>
        <dbReference type="Proteomes" id="UP001634394"/>
    </source>
</evidence>
<feature type="compositionally biased region" description="Acidic residues" evidence="1">
    <location>
        <begin position="95"/>
        <end position="111"/>
    </location>
</feature>
<name>A0ABD3WFZ8_SINWO</name>
<dbReference type="Proteomes" id="UP001634394">
    <property type="component" value="Unassembled WGS sequence"/>
</dbReference>
<evidence type="ECO:0008006" key="4">
    <source>
        <dbReference type="Google" id="ProtNLM"/>
    </source>
</evidence>
<feature type="compositionally biased region" description="Polar residues" evidence="1">
    <location>
        <begin position="55"/>
        <end position="68"/>
    </location>
</feature>
<dbReference type="PANTHER" id="PTHR15333:SF2">
    <property type="entry name" value="SNRNA-ACTIVATING PROTEIN COMPLEX SUBUNIT 5"/>
    <property type="match status" value="1"/>
</dbReference>
<reference evidence="2 3" key="1">
    <citation type="submission" date="2024-11" db="EMBL/GenBank/DDBJ databases">
        <title>Chromosome-level genome assembly of the freshwater bivalve Anodonta woodiana.</title>
        <authorList>
            <person name="Chen X."/>
        </authorList>
    </citation>
    <scope>NUCLEOTIDE SEQUENCE [LARGE SCALE GENOMIC DNA]</scope>
    <source>
        <strain evidence="2">MN2024</strain>
        <tissue evidence="2">Gills</tissue>
    </source>
</reference>
<gene>
    <name evidence="2" type="ORF">ACJMK2_036055</name>
</gene>
<protein>
    <recommendedName>
        <fullName evidence="4">snRNA-activating protein complex subunit 5</fullName>
    </recommendedName>
</protein>
<comment type="caution">
    <text evidence="2">The sequence shown here is derived from an EMBL/GenBank/DDBJ whole genome shotgun (WGS) entry which is preliminary data.</text>
</comment>
<dbReference type="InterPro" id="IPR029138">
    <property type="entry name" value="SNAPC5"/>
</dbReference>
<evidence type="ECO:0000256" key="1">
    <source>
        <dbReference type="SAM" id="MobiDB-lite"/>
    </source>
</evidence>
<feature type="compositionally biased region" description="Basic and acidic residues" evidence="1">
    <location>
        <begin position="78"/>
        <end position="89"/>
    </location>
</feature>
<sequence>MNESALKDLRRLKQEEGALVSLASKINDQLNRLKVEELALQNLIRLQSEKDDTSTLENLESRPSTTIGNVEDDEEEELVKLDLNVKSREMVSQGGDEEEEEEEDEEEEEAESGSTHDELTQFIRELS</sequence>